<dbReference type="GO" id="GO:0016787">
    <property type="term" value="F:hydrolase activity"/>
    <property type="evidence" value="ECO:0007669"/>
    <property type="project" value="UniProtKB-KW"/>
</dbReference>
<evidence type="ECO:0000313" key="2">
    <source>
        <dbReference type="Proteomes" id="UP000568839"/>
    </source>
</evidence>
<dbReference type="RefSeq" id="WP_184402521.1">
    <property type="nucleotide sequence ID" value="NZ_JACHHJ010000001.1"/>
</dbReference>
<accession>A0A841PIG9</accession>
<reference evidence="1 2" key="1">
    <citation type="submission" date="2020-08" db="EMBL/GenBank/DDBJ databases">
        <title>Genomic Encyclopedia of Type Strains, Phase IV (KMG-IV): sequencing the most valuable type-strain genomes for metagenomic binning, comparative biology and taxonomic classification.</title>
        <authorList>
            <person name="Goeker M."/>
        </authorList>
    </citation>
    <scope>NUCLEOTIDE SEQUENCE [LARGE SCALE GENOMIC DNA]</scope>
    <source>
        <strain evidence="1 2">DSM 21769</strain>
    </source>
</reference>
<organism evidence="1 2">
    <name type="scientific">Geomicrobium halophilum</name>
    <dbReference type="NCBI Taxonomy" id="549000"/>
    <lineage>
        <taxon>Bacteria</taxon>
        <taxon>Bacillati</taxon>
        <taxon>Bacillota</taxon>
        <taxon>Bacilli</taxon>
        <taxon>Bacillales</taxon>
        <taxon>Geomicrobium</taxon>
    </lineage>
</organism>
<gene>
    <name evidence="1" type="ORF">HNR44_000488</name>
</gene>
<sequence length="67" mass="7686">MTNGQYQQLMIAVKEVSSHVIGLQKDMDVMKNDISNMKKDIMTMKQDISELNTHADETNKTLYLNLP</sequence>
<comment type="caution">
    <text evidence="1">The sequence shown here is derived from an EMBL/GenBank/DDBJ whole genome shotgun (WGS) entry which is preliminary data.</text>
</comment>
<evidence type="ECO:0000313" key="1">
    <source>
        <dbReference type="EMBL" id="MBB6448539.1"/>
    </source>
</evidence>
<dbReference type="AlphaFoldDB" id="A0A841PIG9"/>
<keyword evidence="1" id="KW-0378">Hydrolase</keyword>
<name>A0A841PIG9_9BACL</name>
<dbReference type="Proteomes" id="UP000568839">
    <property type="component" value="Unassembled WGS sequence"/>
</dbReference>
<proteinExistence type="predicted"/>
<dbReference type="Gene3D" id="1.20.5.190">
    <property type="match status" value="1"/>
</dbReference>
<keyword evidence="2" id="KW-1185">Reference proteome</keyword>
<protein>
    <submittedName>
        <fullName evidence="1">Peptidoglycan hydrolase CwlO-like protein</fullName>
    </submittedName>
</protein>
<dbReference type="EMBL" id="JACHHJ010000001">
    <property type="protein sequence ID" value="MBB6448539.1"/>
    <property type="molecule type" value="Genomic_DNA"/>
</dbReference>
<dbReference type="SUPFAM" id="SSF58042">
    <property type="entry name" value="Outer membrane lipoprotein"/>
    <property type="match status" value="1"/>
</dbReference>